<feature type="domain" description="G-protein coupled receptors family 1 profile" evidence="10">
    <location>
        <begin position="51"/>
        <end position="287"/>
    </location>
</feature>
<evidence type="ECO:0000256" key="4">
    <source>
        <dbReference type="ARBA" id="ARBA00022989"/>
    </source>
</evidence>
<dbReference type="CDD" id="cd00637">
    <property type="entry name" value="7tm_classA_rhodopsin-like"/>
    <property type="match status" value="1"/>
</dbReference>
<dbReference type="GO" id="GO:0004930">
    <property type="term" value="F:G protein-coupled receptor activity"/>
    <property type="evidence" value="ECO:0007669"/>
    <property type="project" value="UniProtKB-KW"/>
</dbReference>
<evidence type="ECO:0000313" key="11">
    <source>
        <dbReference type="EMBL" id="KAK2563404.1"/>
    </source>
</evidence>
<dbReference type="Pfam" id="PF00001">
    <property type="entry name" value="7tm_1"/>
    <property type="match status" value="1"/>
</dbReference>
<dbReference type="GO" id="GO:0005886">
    <property type="term" value="C:plasma membrane"/>
    <property type="evidence" value="ECO:0007669"/>
    <property type="project" value="UniProtKB-SubCell"/>
</dbReference>
<evidence type="ECO:0000256" key="1">
    <source>
        <dbReference type="ARBA" id="ARBA00004651"/>
    </source>
</evidence>
<dbReference type="AlphaFoldDB" id="A0AAD9V6X3"/>
<keyword evidence="6 9" id="KW-0472">Membrane</keyword>
<evidence type="ECO:0000256" key="8">
    <source>
        <dbReference type="ARBA" id="ARBA00023224"/>
    </source>
</evidence>
<dbReference type="InterPro" id="IPR017452">
    <property type="entry name" value="GPCR_Rhodpsn_7TM"/>
</dbReference>
<feature type="transmembrane region" description="Helical" evidence="9">
    <location>
        <begin position="270"/>
        <end position="289"/>
    </location>
</feature>
<evidence type="ECO:0000256" key="7">
    <source>
        <dbReference type="ARBA" id="ARBA00023170"/>
    </source>
</evidence>
<keyword evidence="2" id="KW-1003">Cell membrane</keyword>
<keyword evidence="7 11" id="KW-0675">Receptor</keyword>
<feature type="transmembrane region" description="Helical" evidence="9">
    <location>
        <begin position="235"/>
        <end position="255"/>
    </location>
</feature>
<evidence type="ECO:0000256" key="2">
    <source>
        <dbReference type="ARBA" id="ARBA00022475"/>
    </source>
</evidence>
<evidence type="ECO:0000259" key="10">
    <source>
        <dbReference type="PROSITE" id="PS50262"/>
    </source>
</evidence>
<dbReference type="PANTHER" id="PTHR24249">
    <property type="entry name" value="HISTAMINE RECEPTOR-RELATED G-PROTEIN COUPLED RECEPTOR"/>
    <property type="match status" value="1"/>
</dbReference>
<dbReference type="Proteomes" id="UP001249851">
    <property type="component" value="Unassembled WGS sequence"/>
</dbReference>
<organism evidence="11 12">
    <name type="scientific">Acropora cervicornis</name>
    <name type="common">Staghorn coral</name>
    <dbReference type="NCBI Taxonomy" id="6130"/>
    <lineage>
        <taxon>Eukaryota</taxon>
        <taxon>Metazoa</taxon>
        <taxon>Cnidaria</taxon>
        <taxon>Anthozoa</taxon>
        <taxon>Hexacorallia</taxon>
        <taxon>Scleractinia</taxon>
        <taxon>Astrocoeniina</taxon>
        <taxon>Acroporidae</taxon>
        <taxon>Acropora</taxon>
    </lineage>
</organism>
<evidence type="ECO:0000313" key="12">
    <source>
        <dbReference type="Proteomes" id="UP001249851"/>
    </source>
</evidence>
<feature type="transmembrane region" description="Helical" evidence="9">
    <location>
        <begin position="106"/>
        <end position="131"/>
    </location>
</feature>
<accession>A0AAD9V6X3</accession>
<dbReference type="SMART" id="SM01381">
    <property type="entry name" value="7TM_GPCR_Srsx"/>
    <property type="match status" value="1"/>
</dbReference>
<sequence length="310" mass="35931">MVNSRLTNITSLNATNPLTFKGETQDVHVTVFSIIPCIIINGITCPFTFILNVLVIAAVKRRPRLQSNANIMLACLAVTDVLTGLTAQPLYAIWMTLKTLGISNCALYLVYEIFFTTLAPCSFLHLALVVLERLVAIKFPFRYHHIVTMRNIKLAVPFCWVYGILYCMVLQFGDNKFMMYYIWVALPFVSCFVFIIVSYLVLYFETRRHQRRIKTQQLPREDVERYITDNRALKTTVYVVGSVSLCLVPMCLYYLLRAFGVHLVKESNRAMLRTFLMLNSFLNPLIYCWRQKEMRQYLFKCSTHAVHPVD</sequence>
<evidence type="ECO:0000256" key="9">
    <source>
        <dbReference type="SAM" id="Phobius"/>
    </source>
</evidence>
<dbReference type="InterPro" id="IPR050569">
    <property type="entry name" value="TAAR"/>
</dbReference>
<name>A0AAD9V6X3_ACRCE</name>
<comment type="subcellular location">
    <subcellularLocation>
        <location evidence="1">Cell membrane</location>
        <topology evidence="1">Multi-pass membrane protein</topology>
    </subcellularLocation>
</comment>
<evidence type="ECO:0000256" key="6">
    <source>
        <dbReference type="ARBA" id="ARBA00023136"/>
    </source>
</evidence>
<evidence type="ECO:0000256" key="5">
    <source>
        <dbReference type="ARBA" id="ARBA00023040"/>
    </source>
</evidence>
<protein>
    <submittedName>
        <fullName evidence="11">Melanocyte-stimulating hormone receptor</fullName>
    </submittedName>
</protein>
<keyword evidence="12" id="KW-1185">Reference proteome</keyword>
<keyword evidence="8" id="KW-0807">Transducer</keyword>
<proteinExistence type="predicted"/>
<reference evidence="11" key="1">
    <citation type="journal article" date="2023" name="G3 (Bethesda)">
        <title>Whole genome assembly and annotation of the endangered Caribbean coral Acropora cervicornis.</title>
        <authorList>
            <person name="Selwyn J.D."/>
            <person name="Vollmer S.V."/>
        </authorList>
    </citation>
    <scope>NUCLEOTIDE SEQUENCE</scope>
    <source>
        <strain evidence="11">K2</strain>
    </source>
</reference>
<feature type="transmembrane region" description="Helical" evidence="9">
    <location>
        <begin position="71"/>
        <end position="94"/>
    </location>
</feature>
<dbReference type="PANTHER" id="PTHR24249:SF372">
    <property type="entry name" value="G-PROTEIN COUPLED RECEPTORS FAMILY 1 PROFILE DOMAIN-CONTAINING PROTEIN"/>
    <property type="match status" value="1"/>
</dbReference>
<dbReference type="PRINTS" id="PR00237">
    <property type="entry name" value="GPCRRHODOPSN"/>
</dbReference>
<comment type="caution">
    <text evidence="11">The sequence shown here is derived from an EMBL/GenBank/DDBJ whole genome shotgun (WGS) entry which is preliminary data.</text>
</comment>
<dbReference type="PROSITE" id="PS50262">
    <property type="entry name" value="G_PROTEIN_RECEP_F1_2"/>
    <property type="match status" value="1"/>
</dbReference>
<keyword evidence="4 9" id="KW-1133">Transmembrane helix</keyword>
<keyword evidence="5" id="KW-0297">G-protein coupled receptor</keyword>
<gene>
    <name evidence="11" type="ORF">P5673_013101</name>
</gene>
<dbReference type="Gene3D" id="1.20.1070.10">
    <property type="entry name" value="Rhodopsin 7-helix transmembrane proteins"/>
    <property type="match status" value="1"/>
</dbReference>
<reference evidence="11" key="2">
    <citation type="journal article" date="2023" name="Science">
        <title>Genomic signatures of disease resistance in endangered staghorn corals.</title>
        <authorList>
            <person name="Vollmer S.V."/>
            <person name="Selwyn J.D."/>
            <person name="Despard B.A."/>
            <person name="Roesel C.L."/>
        </authorList>
    </citation>
    <scope>NUCLEOTIDE SEQUENCE</scope>
    <source>
        <strain evidence="11">K2</strain>
    </source>
</reference>
<feature type="transmembrane region" description="Helical" evidence="9">
    <location>
        <begin position="31"/>
        <end position="59"/>
    </location>
</feature>
<dbReference type="SUPFAM" id="SSF81321">
    <property type="entry name" value="Family A G protein-coupled receptor-like"/>
    <property type="match status" value="1"/>
</dbReference>
<feature type="transmembrane region" description="Helical" evidence="9">
    <location>
        <begin position="152"/>
        <end position="172"/>
    </location>
</feature>
<keyword evidence="3 9" id="KW-0812">Transmembrane</keyword>
<feature type="transmembrane region" description="Helical" evidence="9">
    <location>
        <begin position="178"/>
        <end position="204"/>
    </location>
</feature>
<dbReference type="InterPro" id="IPR000276">
    <property type="entry name" value="GPCR_Rhodpsn"/>
</dbReference>
<dbReference type="EMBL" id="JARQWQ010000025">
    <property type="protein sequence ID" value="KAK2563404.1"/>
    <property type="molecule type" value="Genomic_DNA"/>
</dbReference>
<evidence type="ECO:0000256" key="3">
    <source>
        <dbReference type="ARBA" id="ARBA00022692"/>
    </source>
</evidence>